<keyword evidence="11" id="KW-1185">Reference proteome</keyword>
<feature type="transmembrane region" description="Helical" evidence="9">
    <location>
        <begin position="362"/>
        <end position="387"/>
    </location>
</feature>
<feature type="transmembrane region" description="Helical" evidence="9">
    <location>
        <begin position="558"/>
        <end position="577"/>
    </location>
</feature>
<comment type="subcellular location">
    <subcellularLocation>
        <location evidence="2">Golgi apparatus</location>
    </subcellularLocation>
    <subcellularLocation>
        <location evidence="1">Membrane</location>
        <topology evidence="1">Multi-pass membrane protein</topology>
    </subcellularLocation>
</comment>
<dbReference type="GO" id="GO:0005794">
    <property type="term" value="C:Golgi apparatus"/>
    <property type="evidence" value="ECO:0007669"/>
    <property type="project" value="UniProtKB-SubCell"/>
</dbReference>
<accession>A0A8I6TGG1</accession>
<feature type="transmembrane region" description="Helical" evidence="9">
    <location>
        <begin position="329"/>
        <end position="356"/>
    </location>
</feature>
<keyword evidence="6 9" id="KW-1133">Transmembrane helix</keyword>
<feature type="transmembrane region" description="Helical" evidence="9">
    <location>
        <begin position="589"/>
        <end position="618"/>
    </location>
</feature>
<dbReference type="CTD" id="9777"/>
<evidence type="ECO:0000256" key="1">
    <source>
        <dbReference type="ARBA" id="ARBA00004141"/>
    </source>
</evidence>
<evidence type="ECO:0000313" key="11">
    <source>
        <dbReference type="Proteomes" id="UP000494040"/>
    </source>
</evidence>
<keyword evidence="4 9" id="KW-0812">Transmembrane</keyword>
<feature type="transmembrane region" description="Helical" evidence="9">
    <location>
        <begin position="518"/>
        <end position="546"/>
    </location>
</feature>
<dbReference type="InterPro" id="IPR004240">
    <property type="entry name" value="EMP70"/>
</dbReference>
<evidence type="ECO:0000256" key="5">
    <source>
        <dbReference type="ARBA" id="ARBA00022729"/>
    </source>
</evidence>
<dbReference type="AlphaFoldDB" id="A0A8I6TGG1"/>
<evidence type="ECO:0000256" key="9">
    <source>
        <dbReference type="RuleBase" id="RU363079"/>
    </source>
</evidence>
<keyword evidence="8 9" id="KW-0472">Membrane</keyword>
<feature type="signal peptide" evidence="9">
    <location>
        <begin position="1"/>
        <end position="20"/>
    </location>
</feature>
<dbReference type="Proteomes" id="UP000494040">
    <property type="component" value="Unassembled WGS sequence"/>
</dbReference>
<dbReference type="OrthoDB" id="1666796at2759"/>
<feature type="transmembrane region" description="Helical" evidence="9">
    <location>
        <begin position="479"/>
        <end position="512"/>
    </location>
</feature>
<feature type="chain" id="PRO_5035339597" description="Transmembrane 9 superfamily member" evidence="9">
    <location>
        <begin position="21"/>
        <end position="628"/>
    </location>
</feature>
<evidence type="ECO:0000256" key="8">
    <source>
        <dbReference type="ARBA" id="ARBA00023136"/>
    </source>
</evidence>
<evidence type="ECO:0000256" key="7">
    <source>
        <dbReference type="ARBA" id="ARBA00023034"/>
    </source>
</evidence>
<keyword evidence="5 9" id="KW-0732">Signal</keyword>
<keyword evidence="7" id="KW-0333">Golgi apparatus</keyword>
<comment type="similarity">
    <text evidence="3 9">Belongs to the nonaspanin (TM9SF) (TC 9.A.2) family.</text>
</comment>
<evidence type="ECO:0000256" key="4">
    <source>
        <dbReference type="ARBA" id="ARBA00022692"/>
    </source>
</evidence>
<evidence type="ECO:0000256" key="6">
    <source>
        <dbReference type="ARBA" id="ARBA00022989"/>
    </source>
</evidence>
<evidence type="ECO:0000256" key="3">
    <source>
        <dbReference type="ARBA" id="ARBA00005227"/>
    </source>
</evidence>
<organism evidence="10 11">
    <name type="scientific">Cimex lectularius</name>
    <name type="common">Bed bug</name>
    <name type="synonym">Acanthia lectularia</name>
    <dbReference type="NCBI Taxonomy" id="79782"/>
    <lineage>
        <taxon>Eukaryota</taxon>
        <taxon>Metazoa</taxon>
        <taxon>Ecdysozoa</taxon>
        <taxon>Arthropoda</taxon>
        <taxon>Hexapoda</taxon>
        <taxon>Insecta</taxon>
        <taxon>Pterygota</taxon>
        <taxon>Neoptera</taxon>
        <taxon>Paraneoptera</taxon>
        <taxon>Hemiptera</taxon>
        <taxon>Heteroptera</taxon>
        <taxon>Panheteroptera</taxon>
        <taxon>Cimicomorpha</taxon>
        <taxon>Cimicidae</taxon>
        <taxon>Cimex</taxon>
    </lineage>
</organism>
<feature type="transmembrane region" description="Helical" evidence="9">
    <location>
        <begin position="435"/>
        <end position="458"/>
    </location>
</feature>
<reference evidence="10" key="1">
    <citation type="submission" date="2022-01" db="UniProtKB">
        <authorList>
            <consortium name="EnsemblMetazoa"/>
        </authorList>
    </citation>
    <scope>IDENTIFICATION</scope>
</reference>
<feature type="transmembrane region" description="Helical" evidence="9">
    <location>
        <begin position="266"/>
        <end position="288"/>
    </location>
</feature>
<dbReference type="RefSeq" id="XP_014248153.1">
    <property type="nucleotide sequence ID" value="XM_014392667.2"/>
</dbReference>
<dbReference type="OMA" id="VVGFEVY"/>
<evidence type="ECO:0000256" key="2">
    <source>
        <dbReference type="ARBA" id="ARBA00004555"/>
    </source>
</evidence>
<dbReference type="GO" id="GO:0072657">
    <property type="term" value="P:protein localization to membrane"/>
    <property type="evidence" value="ECO:0007669"/>
    <property type="project" value="TreeGrafter"/>
</dbReference>
<dbReference type="GO" id="GO:0016020">
    <property type="term" value="C:membrane"/>
    <property type="evidence" value="ECO:0007669"/>
    <property type="project" value="UniProtKB-SubCell"/>
</dbReference>
<dbReference type="PANTHER" id="PTHR10766:SF55">
    <property type="entry name" value="TRANSMEMBRANE 9 SUPERFAMILY MEMBER 4"/>
    <property type="match status" value="1"/>
</dbReference>
<name>A0A8I6TGG1_CIMLE</name>
<sequence>MKYLVALVFHVTWLLGLSDGFYVPGVAPVEYTDGSPIEVKAVKMTSTMTQLPYDYYTLPFCRPPKGIVYKSENLGEVLRGDRIVNTPYEVNMKTNVSCKVLCTNGENSIKMLTWDGPDLKKVIEMIREEYIVHLIVDNLPCATMLWTAPENGKLRYGYTGYRLGYVLDNKVYINNHLNLILHYHTVSKDEHRVVGFAVEAKSVDLMGLSFGNNQCFMDGKNEKAQELVEPSTNLVFSYSVSWVASNVSWASRWDIYLEMTDVEIHWYSIVHSLAVIIFLFATFTGIMIRTLRRDIARYNSDEFIEEALEESGWKLVHGDVFRPPRNTRFFAAVIGSGIQILIMALITLFFAMLGMLSPASRGALMTAAIMLYVFSGLIAGYISARLYKTMKGREWKRTAFLTATFYPGIVFGVCFFLNFFIWGKHSSGAVPFSTMVALLVMWFGVSLPLVYLGYFFGYRKQPFAQPVRTNQIPRQVPDQVWYMNPILCVLMAGMLPFAVVFIELSFIFTAIWQNQIYYMFGFLFLVFLILVISCAEISLVVIYFQLCGEDYNWWWRSMMVPGGSAIYVFIYSVFYFFSNLQITEFIPTLLYFSYTLLMVLTFWLLTGTIGFFAAYSFIIKIYGAVKID</sequence>
<proteinExistence type="inferred from homology"/>
<dbReference type="KEGG" id="clec:106665868"/>
<dbReference type="Pfam" id="PF02990">
    <property type="entry name" value="EMP70"/>
    <property type="match status" value="1"/>
</dbReference>
<protein>
    <recommendedName>
        <fullName evidence="9">Transmembrane 9 superfamily member</fullName>
    </recommendedName>
</protein>
<evidence type="ECO:0000313" key="10">
    <source>
        <dbReference type="EnsemblMetazoa" id="XP_014248153.1"/>
    </source>
</evidence>
<feature type="transmembrane region" description="Helical" evidence="9">
    <location>
        <begin position="399"/>
        <end position="423"/>
    </location>
</feature>
<dbReference type="PANTHER" id="PTHR10766">
    <property type="entry name" value="TRANSMEMBRANE 9 SUPERFAMILY PROTEIN"/>
    <property type="match status" value="1"/>
</dbReference>
<dbReference type="GeneID" id="106665868"/>
<dbReference type="EnsemblMetazoa" id="XM_014392667.2">
    <property type="protein sequence ID" value="XP_014248153.1"/>
    <property type="gene ID" value="LOC106665868"/>
</dbReference>